<comment type="caution">
    <text evidence="2">The sequence shown here is derived from an EMBL/GenBank/DDBJ whole genome shotgun (WGS) entry which is preliminary data.</text>
</comment>
<protein>
    <submittedName>
        <fullName evidence="2">Uncharacterized protein</fullName>
    </submittedName>
</protein>
<gene>
    <name evidence="2" type="ORF">EI293_21610</name>
</gene>
<feature type="transmembrane region" description="Helical" evidence="1">
    <location>
        <begin position="71"/>
        <end position="99"/>
    </location>
</feature>
<keyword evidence="1" id="KW-1133">Transmembrane helix</keyword>
<dbReference type="Proteomes" id="UP000270291">
    <property type="component" value="Unassembled WGS sequence"/>
</dbReference>
<dbReference type="EMBL" id="RWIU01000012">
    <property type="protein sequence ID" value="RSK38418.1"/>
    <property type="molecule type" value="Genomic_DNA"/>
</dbReference>
<evidence type="ECO:0000313" key="2">
    <source>
        <dbReference type="EMBL" id="RSK38418.1"/>
    </source>
</evidence>
<keyword evidence="3" id="KW-1185">Reference proteome</keyword>
<name>A0A3R9MC16_9BACT</name>
<proteinExistence type="predicted"/>
<reference evidence="2 3" key="1">
    <citation type="submission" date="2018-12" db="EMBL/GenBank/DDBJ databases">
        <authorList>
            <person name="Feng G."/>
            <person name="Zhu H."/>
        </authorList>
    </citation>
    <scope>NUCLEOTIDE SEQUENCE [LARGE SCALE GENOMIC DNA]</scope>
    <source>
        <strain evidence="2 3">LMG 26000</strain>
    </source>
</reference>
<dbReference type="RefSeq" id="WP_125440637.1">
    <property type="nucleotide sequence ID" value="NZ_RWIU01000012.1"/>
</dbReference>
<evidence type="ECO:0000313" key="3">
    <source>
        <dbReference type="Proteomes" id="UP000270291"/>
    </source>
</evidence>
<sequence>MTKQTHIILLLTTHLLLAGGLLGAFLWAHLYGTEAQQFYVARVWVGLALLLLAWVGALLLQWLWQRRWIGAGVLAVLLVADGMALCVGIMLMGSFFMAYGPN</sequence>
<dbReference type="AlphaFoldDB" id="A0A3R9MC16"/>
<keyword evidence="1" id="KW-0812">Transmembrane</keyword>
<accession>A0A3R9MC16</accession>
<organism evidence="2 3">
    <name type="scientific">Hymenobacter perfusus</name>
    <dbReference type="NCBI Taxonomy" id="1236770"/>
    <lineage>
        <taxon>Bacteria</taxon>
        <taxon>Pseudomonadati</taxon>
        <taxon>Bacteroidota</taxon>
        <taxon>Cytophagia</taxon>
        <taxon>Cytophagales</taxon>
        <taxon>Hymenobacteraceae</taxon>
        <taxon>Hymenobacter</taxon>
    </lineage>
</organism>
<keyword evidence="1" id="KW-0472">Membrane</keyword>
<evidence type="ECO:0000256" key="1">
    <source>
        <dbReference type="SAM" id="Phobius"/>
    </source>
</evidence>
<feature type="transmembrane region" description="Helical" evidence="1">
    <location>
        <begin position="43"/>
        <end position="64"/>
    </location>
</feature>
<feature type="transmembrane region" description="Helical" evidence="1">
    <location>
        <begin position="7"/>
        <end position="31"/>
    </location>
</feature>